<sequence>MSDKPLQVRHRTRKAKPGSVSAPIASSAGHDPHRPVGYGNPPRATQFQKGKSGNPKGRPRLKKNLGTLIDEVLFKEVVITEGGRRRKVSAAKALFMRQLSEGLSGDGKAFERLFRAHQMLSGSAAEGVDGASTEPTDAEKAMVAELKRWLEAGQAGKGEAGDD</sequence>
<dbReference type="Pfam" id="PF18932">
    <property type="entry name" value="DUF5681"/>
    <property type="match status" value="1"/>
</dbReference>
<organism evidence="3 4">
    <name type="scientific">Marinicauda algicola</name>
    <dbReference type="NCBI Taxonomy" id="2029849"/>
    <lineage>
        <taxon>Bacteria</taxon>
        <taxon>Pseudomonadati</taxon>
        <taxon>Pseudomonadota</taxon>
        <taxon>Alphaproteobacteria</taxon>
        <taxon>Maricaulales</taxon>
        <taxon>Maricaulaceae</taxon>
        <taxon>Marinicauda</taxon>
    </lineage>
</organism>
<feature type="region of interest" description="Disordered" evidence="1">
    <location>
        <begin position="1"/>
        <end position="62"/>
    </location>
</feature>
<evidence type="ECO:0000256" key="1">
    <source>
        <dbReference type="SAM" id="MobiDB-lite"/>
    </source>
</evidence>
<dbReference type="OrthoDB" id="2086138at2"/>
<feature type="domain" description="DUF5681" evidence="2">
    <location>
        <begin position="44"/>
        <end position="117"/>
    </location>
</feature>
<proteinExistence type="predicted"/>
<dbReference type="Proteomes" id="UP000308054">
    <property type="component" value="Unassembled WGS sequence"/>
</dbReference>
<reference evidence="3 4" key="1">
    <citation type="journal article" date="2017" name="Int. J. Syst. Evol. Microbiol.">
        <title>Marinicauda algicola sp. nov., isolated from a marine red alga Rhodosorus marinus.</title>
        <authorList>
            <person name="Jeong S.E."/>
            <person name="Jeon S.H."/>
            <person name="Chun B.H."/>
            <person name="Kim D.W."/>
            <person name="Jeon C.O."/>
        </authorList>
    </citation>
    <scope>NUCLEOTIDE SEQUENCE [LARGE SCALE GENOMIC DNA]</scope>
    <source>
        <strain evidence="3 4">JCM 31718</strain>
    </source>
</reference>
<evidence type="ECO:0000259" key="2">
    <source>
        <dbReference type="Pfam" id="PF18932"/>
    </source>
</evidence>
<accession>A0A4S2H4U1</accession>
<dbReference type="EMBL" id="SRXW01000001">
    <property type="protein sequence ID" value="TGY90322.1"/>
    <property type="molecule type" value="Genomic_DNA"/>
</dbReference>
<protein>
    <recommendedName>
        <fullName evidence="2">DUF5681 domain-containing protein</fullName>
    </recommendedName>
</protein>
<dbReference type="InterPro" id="IPR043736">
    <property type="entry name" value="DUF5681"/>
</dbReference>
<evidence type="ECO:0000313" key="4">
    <source>
        <dbReference type="Proteomes" id="UP000308054"/>
    </source>
</evidence>
<dbReference type="AlphaFoldDB" id="A0A4S2H4U1"/>
<name>A0A4S2H4U1_9PROT</name>
<gene>
    <name evidence="3" type="ORF">E5163_04130</name>
</gene>
<feature type="compositionally biased region" description="Basic residues" evidence="1">
    <location>
        <begin position="7"/>
        <end position="16"/>
    </location>
</feature>
<comment type="caution">
    <text evidence="3">The sequence shown here is derived from an EMBL/GenBank/DDBJ whole genome shotgun (WGS) entry which is preliminary data.</text>
</comment>
<evidence type="ECO:0000313" key="3">
    <source>
        <dbReference type="EMBL" id="TGY90322.1"/>
    </source>
</evidence>
<dbReference type="RefSeq" id="WP_135994820.1">
    <property type="nucleotide sequence ID" value="NZ_CP071057.1"/>
</dbReference>
<keyword evidence="4" id="KW-1185">Reference proteome</keyword>